<organism evidence="2 3">
    <name type="scientific">Reticulomyxa filosa</name>
    <dbReference type="NCBI Taxonomy" id="46433"/>
    <lineage>
        <taxon>Eukaryota</taxon>
        <taxon>Sar</taxon>
        <taxon>Rhizaria</taxon>
        <taxon>Retaria</taxon>
        <taxon>Foraminifera</taxon>
        <taxon>Monothalamids</taxon>
        <taxon>Reticulomyxidae</taxon>
        <taxon>Reticulomyxa</taxon>
    </lineage>
</organism>
<gene>
    <name evidence="2" type="ORF">RFI_19245</name>
</gene>
<name>X6MY90_RETFI</name>
<dbReference type="Proteomes" id="UP000023152">
    <property type="component" value="Unassembled WGS sequence"/>
</dbReference>
<dbReference type="AlphaFoldDB" id="X6MY90"/>
<protein>
    <submittedName>
        <fullName evidence="2">Uncharacterized protein</fullName>
    </submittedName>
</protein>
<feature type="region of interest" description="Disordered" evidence="1">
    <location>
        <begin position="82"/>
        <end position="117"/>
    </location>
</feature>
<evidence type="ECO:0000256" key="1">
    <source>
        <dbReference type="SAM" id="MobiDB-lite"/>
    </source>
</evidence>
<comment type="caution">
    <text evidence="2">The sequence shown here is derived from an EMBL/GenBank/DDBJ whole genome shotgun (WGS) entry which is preliminary data.</text>
</comment>
<evidence type="ECO:0000313" key="3">
    <source>
        <dbReference type="Proteomes" id="UP000023152"/>
    </source>
</evidence>
<sequence>MFSCCCCSLFKKRREYKPLFETFIEQEELKVGDEVVVTPAGANASFRGRVTSALENERYVVKLCQHPKANISLSLKKKKNHKNFDDEANNVPPPPTSKMFQKKKTKKKDGMPEETEGTFGYGDVLKPQVQSAKDMRKALRQLEKIDVTNLLLGGRDERAIKVFECLCKVLCDTYDTVLSAYSEEEEYTLHRGTFTARIISFNVLEFLHTPQFRWKVKCIFCSEIMRIDTVYKNRITQFRTRNDIQRYIYFGFSAVITYCDYCRRKIYESEFELKCHKTHDMCLNCFSAMVQEHCNFHSLLGDLLQTVLNDDCIFEIACFVKGYLVNFFCLSFFLCVLHLSQQEAPRDWKQKGDNIYNKIWSIWSFLVKSIVIKQHEENAFYITPMKTTRSTVYDTCAHCASASMTISFMAKQTFVFRTFLSFDGILLHFTVD</sequence>
<evidence type="ECO:0000313" key="2">
    <source>
        <dbReference type="EMBL" id="ETO18050.1"/>
    </source>
</evidence>
<proteinExistence type="predicted"/>
<accession>X6MY90</accession>
<dbReference type="EMBL" id="ASPP01015580">
    <property type="protein sequence ID" value="ETO18050.1"/>
    <property type="molecule type" value="Genomic_DNA"/>
</dbReference>
<keyword evidence="3" id="KW-1185">Reference proteome</keyword>
<reference evidence="2 3" key="1">
    <citation type="journal article" date="2013" name="Curr. Biol.">
        <title>The Genome of the Foraminiferan Reticulomyxa filosa.</title>
        <authorList>
            <person name="Glockner G."/>
            <person name="Hulsmann N."/>
            <person name="Schleicher M."/>
            <person name="Noegel A.A."/>
            <person name="Eichinger L."/>
            <person name="Gallinger C."/>
            <person name="Pawlowski J."/>
            <person name="Sierra R."/>
            <person name="Euteneuer U."/>
            <person name="Pillet L."/>
            <person name="Moustafa A."/>
            <person name="Platzer M."/>
            <person name="Groth M."/>
            <person name="Szafranski K."/>
            <person name="Schliwa M."/>
        </authorList>
    </citation>
    <scope>NUCLEOTIDE SEQUENCE [LARGE SCALE GENOMIC DNA]</scope>
</reference>